<dbReference type="Proteomes" id="UP001597124">
    <property type="component" value="Unassembled WGS sequence"/>
</dbReference>
<comment type="caution">
    <text evidence="2">The sequence shown here is derived from an EMBL/GenBank/DDBJ whole genome shotgun (WGS) entry which is preliminary data.</text>
</comment>
<reference evidence="3" key="1">
    <citation type="journal article" date="2019" name="Int. J. Syst. Evol. Microbiol.">
        <title>The Global Catalogue of Microorganisms (GCM) 10K type strain sequencing project: providing services to taxonomists for standard genome sequencing and annotation.</title>
        <authorList>
            <consortium name="The Broad Institute Genomics Platform"/>
            <consortium name="The Broad Institute Genome Sequencing Center for Infectious Disease"/>
            <person name="Wu L."/>
            <person name="Ma J."/>
        </authorList>
    </citation>
    <scope>NUCLEOTIDE SEQUENCE [LARGE SCALE GENOMIC DNA]</scope>
    <source>
        <strain evidence="3">CCUG 52537</strain>
    </source>
</reference>
<evidence type="ECO:0000313" key="2">
    <source>
        <dbReference type="EMBL" id="MFD0850427.1"/>
    </source>
</evidence>
<sequence>MDGAADEVVGMLVEERGLSPTKIKPSSRLVQDLGMDGDDAVDFFVSLQERFGTDLSALYERWSDHFGPEGFSGWNGVVIIPAAVAGGVAASLLDLGELTGIAITVGLLALWVWAMKTWGHPNKMQPITVAEVIAAVEAGVWPSRY</sequence>
<feature type="transmembrane region" description="Helical" evidence="1">
    <location>
        <begin position="98"/>
        <end position="115"/>
    </location>
</feature>
<dbReference type="InterPro" id="IPR036736">
    <property type="entry name" value="ACP-like_sf"/>
</dbReference>
<keyword evidence="3" id="KW-1185">Reference proteome</keyword>
<evidence type="ECO:0000313" key="3">
    <source>
        <dbReference type="Proteomes" id="UP001597124"/>
    </source>
</evidence>
<dbReference type="EMBL" id="JBHTIK010000015">
    <property type="protein sequence ID" value="MFD0850427.1"/>
    <property type="molecule type" value="Genomic_DNA"/>
</dbReference>
<dbReference type="SUPFAM" id="SSF47336">
    <property type="entry name" value="ACP-like"/>
    <property type="match status" value="1"/>
</dbReference>
<keyword evidence="1" id="KW-0812">Transmembrane</keyword>
<keyword evidence="1" id="KW-1133">Transmembrane helix</keyword>
<keyword evidence="1" id="KW-0472">Membrane</keyword>
<proteinExistence type="predicted"/>
<dbReference type="RefSeq" id="WP_381494681.1">
    <property type="nucleotide sequence ID" value="NZ_JBHTIK010000015.1"/>
</dbReference>
<accession>A0ABW3CA81</accession>
<organism evidence="2 3">
    <name type="scientific">Sphingosinicella xenopeptidilytica</name>
    <dbReference type="NCBI Taxonomy" id="364098"/>
    <lineage>
        <taxon>Bacteria</taxon>
        <taxon>Pseudomonadati</taxon>
        <taxon>Pseudomonadota</taxon>
        <taxon>Alphaproteobacteria</taxon>
        <taxon>Sphingomonadales</taxon>
        <taxon>Sphingosinicellaceae</taxon>
        <taxon>Sphingosinicella</taxon>
    </lineage>
</organism>
<name>A0ABW3CA81_SPHXN</name>
<gene>
    <name evidence="2" type="ORF">ACFQ00_19010</name>
</gene>
<protein>
    <submittedName>
        <fullName evidence="2">Uncharacterized protein</fullName>
    </submittedName>
</protein>
<dbReference type="Gene3D" id="1.10.1200.10">
    <property type="entry name" value="ACP-like"/>
    <property type="match status" value="1"/>
</dbReference>
<feature type="transmembrane region" description="Helical" evidence="1">
    <location>
        <begin position="71"/>
        <end position="92"/>
    </location>
</feature>
<evidence type="ECO:0000256" key="1">
    <source>
        <dbReference type="SAM" id="Phobius"/>
    </source>
</evidence>